<protein>
    <submittedName>
        <fullName evidence="1">Uncharacterized protein</fullName>
    </submittedName>
</protein>
<dbReference type="AlphaFoldDB" id="A0AA86SMC2"/>
<dbReference type="SUPFAM" id="SSF52058">
    <property type="entry name" value="L domain-like"/>
    <property type="match status" value="1"/>
</dbReference>
<gene>
    <name evidence="1" type="ORF">AYBTSS11_LOCUS20772</name>
</gene>
<proteinExistence type="predicted"/>
<dbReference type="Proteomes" id="UP001189624">
    <property type="component" value="Chromosome 6"/>
</dbReference>
<dbReference type="GO" id="GO:0006952">
    <property type="term" value="P:defense response"/>
    <property type="evidence" value="ECO:0007669"/>
    <property type="project" value="InterPro"/>
</dbReference>
<evidence type="ECO:0000313" key="1">
    <source>
        <dbReference type="EMBL" id="CAJ1965310.1"/>
    </source>
</evidence>
<dbReference type="PANTHER" id="PTHR11017">
    <property type="entry name" value="LEUCINE-RICH REPEAT-CONTAINING PROTEIN"/>
    <property type="match status" value="1"/>
</dbReference>
<reference evidence="1" key="1">
    <citation type="submission" date="2023-10" db="EMBL/GenBank/DDBJ databases">
        <authorList>
            <person name="Domelevo Entfellner J.-B."/>
        </authorList>
    </citation>
    <scope>NUCLEOTIDE SEQUENCE</scope>
</reference>
<dbReference type="Gene3D" id="3.80.10.10">
    <property type="entry name" value="Ribonuclease Inhibitor"/>
    <property type="match status" value="1"/>
</dbReference>
<evidence type="ECO:0000313" key="2">
    <source>
        <dbReference type="Proteomes" id="UP001189624"/>
    </source>
</evidence>
<dbReference type="EMBL" id="OY731403">
    <property type="protein sequence ID" value="CAJ1965310.1"/>
    <property type="molecule type" value="Genomic_DNA"/>
</dbReference>
<dbReference type="PANTHER" id="PTHR11017:SF243">
    <property type="entry name" value="ADP-RIBOSYL CYCLASE_CYCLIC ADP-RIBOSE HYDROLASE"/>
    <property type="match status" value="1"/>
</dbReference>
<name>A0AA86SMC2_9FABA</name>
<sequence>MTNMRFLKIHGWSKFTVFNVCFPNGLDTLSHKMRYLYWDGFCLESLPSNFCAEQLNLVNLKTIDLWGSRDLIEIPDLSKTEKLENVSLCYCESLWQLQVHSKSLRELTDEPRIYGSQKHFSTFASNVERLSMNIKNLSTLTMLWLDDCKKLVSLPKLWPSLEKLSASNCISLDSYVTQWLVLQHMLHSRIPYIRKHYLKCYDEEYFFPGDHVIDECGFCTTESSITIPYLLKTELYGFIYSIVLSKGSVLQSDVSCSVYQDGIRVGWLQRLLDYEKQWRKHKRDWRLSNIWLRIRVEAGWLAAEKFLSRNPLLKSLNIETTHVFKIGQATHQ</sequence>
<dbReference type="InterPro" id="IPR044974">
    <property type="entry name" value="Disease_R_plants"/>
</dbReference>
<keyword evidence="2" id="KW-1185">Reference proteome</keyword>
<feature type="non-terminal residue" evidence="1">
    <location>
        <position position="332"/>
    </location>
</feature>
<dbReference type="Gramene" id="rna-AYBTSS11_LOCUS20772">
    <property type="protein sequence ID" value="CAJ1965310.1"/>
    <property type="gene ID" value="gene-AYBTSS11_LOCUS20772"/>
</dbReference>
<organism evidence="1 2">
    <name type="scientific">Sphenostylis stenocarpa</name>
    <dbReference type="NCBI Taxonomy" id="92480"/>
    <lineage>
        <taxon>Eukaryota</taxon>
        <taxon>Viridiplantae</taxon>
        <taxon>Streptophyta</taxon>
        <taxon>Embryophyta</taxon>
        <taxon>Tracheophyta</taxon>
        <taxon>Spermatophyta</taxon>
        <taxon>Magnoliopsida</taxon>
        <taxon>eudicotyledons</taxon>
        <taxon>Gunneridae</taxon>
        <taxon>Pentapetalae</taxon>
        <taxon>rosids</taxon>
        <taxon>fabids</taxon>
        <taxon>Fabales</taxon>
        <taxon>Fabaceae</taxon>
        <taxon>Papilionoideae</taxon>
        <taxon>50 kb inversion clade</taxon>
        <taxon>NPAAA clade</taxon>
        <taxon>indigoferoid/millettioid clade</taxon>
        <taxon>Phaseoleae</taxon>
        <taxon>Sphenostylis</taxon>
    </lineage>
</organism>
<dbReference type="InterPro" id="IPR032675">
    <property type="entry name" value="LRR_dom_sf"/>
</dbReference>
<accession>A0AA86SMC2</accession>